<accession>A0A4Z2G5C2</accession>
<feature type="compositionally biased region" description="Basic and acidic residues" evidence="1">
    <location>
        <begin position="1"/>
        <end position="26"/>
    </location>
</feature>
<gene>
    <name evidence="2" type="primary">Actn3</name>
    <name evidence="2" type="ORF">EYF80_041807</name>
</gene>
<dbReference type="EMBL" id="SRLO01000716">
    <property type="protein sequence ID" value="TNN47984.1"/>
    <property type="molecule type" value="Genomic_DNA"/>
</dbReference>
<evidence type="ECO:0000256" key="1">
    <source>
        <dbReference type="SAM" id="MobiDB-lite"/>
    </source>
</evidence>
<feature type="region of interest" description="Disordered" evidence="1">
    <location>
        <begin position="1"/>
        <end position="62"/>
    </location>
</feature>
<dbReference type="Proteomes" id="UP000314294">
    <property type="component" value="Unassembled WGS sequence"/>
</dbReference>
<dbReference type="OrthoDB" id="8955850at2759"/>
<evidence type="ECO:0000313" key="2">
    <source>
        <dbReference type="EMBL" id="TNN47984.1"/>
    </source>
</evidence>
<name>A0A4Z2G5C2_9TELE</name>
<dbReference type="AlphaFoldDB" id="A0A4Z2G5C2"/>
<proteinExistence type="predicted"/>
<protein>
    <submittedName>
        <fullName evidence="2">Alpha-actinin-3</fullName>
    </submittedName>
</protein>
<reference evidence="2 3" key="1">
    <citation type="submission" date="2019-03" db="EMBL/GenBank/DDBJ databases">
        <title>First draft genome of Liparis tanakae, snailfish: a comprehensive survey of snailfish specific genes.</title>
        <authorList>
            <person name="Kim W."/>
            <person name="Song I."/>
            <person name="Jeong J.-H."/>
            <person name="Kim D."/>
            <person name="Kim S."/>
            <person name="Ryu S."/>
            <person name="Song J.Y."/>
            <person name="Lee S.K."/>
        </authorList>
    </citation>
    <scope>NUCLEOTIDE SEQUENCE [LARGE SCALE GENOMIC DNA]</scope>
    <source>
        <tissue evidence="2">Muscle</tissue>
    </source>
</reference>
<evidence type="ECO:0000313" key="3">
    <source>
        <dbReference type="Proteomes" id="UP000314294"/>
    </source>
</evidence>
<keyword evidence="3" id="KW-1185">Reference proteome</keyword>
<sequence length="62" mass="6678">MEQENDWDRDLLLDPAWEKQQRKRFTEASPSRSEAEGTGAGCPPLPAAGGAAHGVTLERGSV</sequence>
<comment type="caution">
    <text evidence="2">The sequence shown here is derived from an EMBL/GenBank/DDBJ whole genome shotgun (WGS) entry which is preliminary data.</text>
</comment>
<organism evidence="2 3">
    <name type="scientific">Liparis tanakae</name>
    <name type="common">Tanaka's snailfish</name>
    <dbReference type="NCBI Taxonomy" id="230148"/>
    <lineage>
        <taxon>Eukaryota</taxon>
        <taxon>Metazoa</taxon>
        <taxon>Chordata</taxon>
        <taxon>Craniata</taxon>
        <taxon>Vertebrata</taxon>
        <taxon>Euteleostomi</taxon>
        <taxon>Actinopterygii</taxon>
        <taxon>Neopterygii</taxon>
        <taxon>Teleostei</taxon>
        <taxon>Neoteleostei</taxon>
        <taxon>Acanthomorphata</taxon>
        <taxon>Eupercaria</taxon>
        <taxon>Perciformes</taxon>
        <taxon>Cottioidei</taxon>
        <taxon>Cottales</taxon>
        <taxon>Liparidae</taxon>
        <taxon>Liparis</taxon>
    </lineage>
</organism>